<keyword evidence="11" id="KW-1185">Reference proteome</keyword>
<keyword evidence="5" id="KW-0378">Hydrolase</keyword>
<evidence type="ECO:0000256" key="5">
    <source>
        <dbReference type="ARBA" id="ARBA00022801"/>
    </source>
</evidence>
<feature type="domain" description="Glycoside hydrolase family 29 N-terminal" evidence="8">
    <location>
        <begin position="23"/>
        <end position="417"/>
    </location>
</feature>
<dbReference type="PANTHER" id="PTHR10030:SF37">
    <property type="entry name" value="ALPHA-L-FUCOSIDASE-RELATED"/>
    <property type="match status" value="1"/>
</dbReference>
<evidence type="ECO:0000256" key="3">
    <source>
        <dbReference type="ARBA" id="ARBA00012662"/>
    </source>
</evidence>
<evidence type="ECO:0000256" key="6">
    <source>
        <dbReference type="ARBA" id="ARBA00023295"/>
    </source>
</evidence>
<comment type="caution">
    <text evidence="10">The sequence shown here is derived from an EMBL/GenBank/DDBJ whole genome shotgun (WGS) entry which is preliminary data.</text>
</comment>
<evidence type="ECO:0000256" key="7">
    <source>
        <dbReference type="SAM" id="SignalP"/>
    </source>
</evidence>
<dbReference type="RefSeq" id="WP_121698368.1">
    <property type="nucleotide sequence ID" value="NZ_JBCLPP010000005.1"/>
</dbReference>
<evidence type="ECO:0000256" key="4">
    <source>
        <dbReference type="ARBA" id="ARBA00022729"/>
    </source>
</evidence>
<gene>
    <name evidence="10" type="ORF">AAK873_02570</name>
</gene>
<comment type="function">
    <text evidence="1">Alpha-L-fucosidase is responsible for hydrolyzing the alpha-1,6-linked fucose joined to the reducing-end N-acetylglucosamine of the carbohydrate moieties of glycoproteins.</text>
</comment>
<dbReference type="PANTHER" id="PTHR10030">
    <property type="entry name" value="ALPHA-L-FUCOSIDASE"/>
    <property type="match status" value="1"/>
</dbReference>
<dbReference type="SMART" id="SM00812">
    <property type="entry name" value="Alpha_L_fucos"/>
    <property type="match status" value="1"/>
</dbReference>
<dbReference type="Pfam" id="PF16757">
    <property type="entry name" value="Fucosidase_C"/>
    <property type="match status" value="1"/>
</dbReference>
<name>A0ABV4CSZ8_9BACT</name>
<dbReference type="InterPro" id="IPR017853">
    <property type="entry name" value="GH"/>
</dbReference>
<sequence>MKTSAKKSILLASALMCCAALYAQREKADTGKFEPTWESLSQYETPEWFRNAKFGIWAHWGPQCQPEAGDWYGRSMYEEGGHAYKVHLEKYGHPSEFGFKDVINEWKADKWDPERLVALYKRVGAQYFFAMGNHHDNMDLWDSKYQRWNSVNMGPRRDILAEWEKAARRNGLPFGVSIHSSHAWTWYETAQGADKTGPYAGISYDARVVTKEDGKGKWWEGYDPQELYVQHHSLSGHAWSIWDWPEGTSVPPQWYYDNFFNRTVDMINRYNPDLVYFDDSVLPFWPVDNTGLDVVAHFYNRNMKRHDGHLEAVVFGKKLNDDHKKALVWDVEKGVPGECQDKAWQTCTCLGNWHYDTSCYVDNWYKSASTVIHMLVDIVSKNGNMLLSVPIKGDGSIDDKEEKILEDIAAWMDVNKEGIFDTRPWVVYGEGPSTENSAPLDGAGFNEGKNAPYTPADIRFVKKGDVLYAHVLAWPDDNKVLIKSLAAGSGLYPEKIKKVELLGAGKVSHRRTADGLTVNLPRNKKPNDISLVLKITK</sequence>
<keyword evidence="6" id="KW-0326">Glycosidase</keyword>
<feature type="chain" id="PRO_5046593706" description="alpha-L-fucosidase" evidence="7">
    <location>
        <begin position="23"/>
        <end position="537"/>
    </location>
</feature>
<accession>A0ABV4CSZ8</accession>
<dbReference type="InterPro" id="IPR057739">
    <property type="entry name" value="Glyco_hydro_29_N"/>
</dbReference>
<evidence type="ECO:0000259" key="8">
    <source>
        <dbReference type="Pfam" id="PF01120"/>
    </source>
</evidence>
<feature type="domain" description="Alpha-L-fucosidase C-terminal" evidence="9">
    <location>
        <begin position="457"/>
        <end position="536"/>
    </location>
</feature>
<protein>
    <recommendedName>
        <fullName evidence="3">alpha-L-fucosidase</fullName>
        <ecNumber evidence="3">3.2.1.51</ecNumber>
    </recommendedName>
</protein>
<evidence type="ECO:0000256" key="2">
    <source>
        <dbReference type="ARBA" id="ARBA00007951"/>
    </source>
</evidence>
<dbReference type="InterPro" id="IPR013780">
    <property type="entry name" value="Glyco_hydro_b"/>
</dbReference>
<proteinExistence type="inferred from homology"/>
<comment type="similarity">
    <text evidence="2">Belongs to the glycosyl hydrolase 29 family.</text>
</comment>
<organism evidence="10 11">
    <name type="scientific">Heminiphilus faecis</name>
    <dbReference type="NCBI Taxonomy" id="2601703"/>
    <lineage>
        <taxon>Bacteria</taxon>
        <taxon>Pseudomonadati</taxon>
        <taxon>Bacteroidota</taxon>
        <taxon>Bacteroidia</taxon>
        <taxon>Bacteroidales</taxon>
        <taxon>Muribaculaceae</taxon>
        <taxon>Heminiphilus</taxon>
    </lineage>
</organism>
<reference evidence="10 11" key="1">
    <citation type="submission" date="2024-03" db="EMBL/GenBank/DDBJ databases">
        <title>Mouse gut bacterial collection (mGBC) of GemPharmatech.</title>
        <authorList>
            <person name="He Y."/>
            <person name="Dong L."/>
            <person name="Wu D."/>
            <person name="Gao X."/>
            <person name="Lin Z."/>
        </authorList>
    </citation>
    <scope>NUCLEOTIDE SEQUENCE [LARGE SCALE GENOMIC DNA]</scope>
    <source>
        <strain evidence="10 11">54-13</strain>
    </source>
</reference>
<feature type="signal peptide" evidence="7">
    <location>
        <begin position="1"/>
        <end position="22"/>
    </location>
</feature>
<dbReference type="Gene3D" id="3.20.20.80">
    <property type="entry name" value="Glycosidases"/>
    <property type="match status" value="1"/>
</dbReference>
<evidence type="ECO:0000256" key="1">
    <source>
        <dbReference type="ARBA" id="ARBA00004071"/>
    </source>
</evidence>
<dbReference type="Proteomes" id="UP001565200">
    <property type="component" value="Unassembled WGS sequence"/>
</dbReference>
<evidence type="ECO:0000259" key="9">
    <source>
        <dbReference type="Pfam" id="PF16757"/>
    </source>
</evidence>
<dbReference type="EC" id="3.2.1.51" evidence="3"/>
<dbReference type="Gene3D" id="2.60.40.1180">
    <property type="entry name" value="Golgi alpha-mannosidase II"/>
    <property type="match status" value="1"/>
</dbReference>
<dbReference type="InterPro" id="IPR000933">
    <property type="entry name" value="Glyco_hydro_29"/>
</dbReference>
<evidence type="ECO:0000313" key="11">
    <source>
        <dbReference type="Proteomes" id="UP001565200"/>
    </source>
</evidence>
<dbReference type="InterPro" id="IPR016286">
    <property type="entry name" value="FUC_metazoa-typ"/>
</dbReference>
<keyword evidence="4 7" id="KW-0732">Signal</keyword>
<dbReference type="EMBL" id="JBCLPP010000005">
    <property type="protein sequence ID" value="MEY8244500.1"/>
    <property type="molecule type" value="Genomic_DNA"/>
</dbReference>
<dbReference type="Pfam" id="PF01120">
    <property type="entry name" value="Alpha_L_fucos"/>
    <property type="match status" value="1"/>
</dbReference>
<evidence type="ECO:0000313" key="10">
    <source>
        <dbReference type="EMBL" id="MEY8244500.1"/>
    </source>
</evidence>
<dbReference type="PIRSF" id="PIRSF001092">
    <property type="entry name" value="Alpha-L-fucosidase"/>
    <property type="match status" value="1"/>
</dbReference>
<dbReference type="SUPFAM" id="SSF51445">
    <property type="entry name" value="(Trans)glycosidases"/>
    <property type="match status" value="1"/>
</dbReference>
<dbReference type="InterPro" id="IPR031919">
    <property type="entry name" value="Fucosidase_C"/>
</dbReference>